<dbReference type="GO" id="GO:0070006">
    <property type="term" value="F:metalloaminopeptidase activity"/>
    <property type="evidence" value="ECO:0007669"/>
    <property type="project" value="TreeGrafter"/>
</dbReference>
<dbReference type="GO" id="GO:0016020">
    <property type="term" value="C:membrane"/>
    <property type="evidence" value="ECO:0007669"/>
    <property type="project" value="TreeGrafter"/>
</dbReference>
<dbReference type="GO" id="GO:0008270">
    <property type="term" value="F:zinc ion binding"/>
    <property type="evidence" value="ECO:0007669"/>
    <property type="project" value="TreeGrafter"/>
</dbReference>
<reference evidence="3" key="2">
    <citation type="journal article" date="2018" name="Sci. Data">
        <title>The draft genome sequence of cork oak.</title>
        <authorList>
            <person name="Ramos A.M."/>
            <person name="Usie A."/>
            <person name="Barbosa P."/>
            <person name="Barros P.M."/>
            <person name="Capote T."/>
            <person name="Chaves I."/>
            <person name="Simoes F."/>
            <person name="Abreu I."/>
            <person name="Carrasquinho I."/>
            <person name="Faro C."/>
            <person name="Guimaraes J.B."/>
            <person name="Mendonca D."/>
            <person name="Nobrega F."/>
            <person name="Rodrigues L."/>
            <person name="Saibo N.J.M."/>
            <person name="Varela M.C."/>
            <person name="Egas C."/>
            <person name="Matos J."/>
            <person name="Miguel C.M."/>
            <person name="Oliveira M.M."/>
            <person name="Ricardo C.P."/>
            <person name="Goncalves S."/>
        </authorList>
    </citation>
    <scope>NUCLEOTIDE SEQUENCE [LARGE SCALE GENOMIC DNA]</scope>
    <source>
        <strain evidence="3">HL8</strain>
    </source>
</reference>
<feature type="domain" description="Aminopeptidase N-like N-terminal" evidence="2">
    <location>
        <begin position="10"/>
        <end position="130"/>
    </location>
</feature>
<dbReference type="GO" id="GO:0042277">
    <property type="term" value="F:peptide binding"/>
    <property type="evidence" value="ECO:0007669"/>
    <property type="project" value="TreeGrafter"/>
</dbReference>
<dbReference type="GO" id="GO:0005615">
    <property type="term" value="C:extracellular space"/>
    <property type="evidence" value="ECO:0007669"/>
    <property type="project" value="TreeGrafter"/>
</dbReference>
<dbReference type="InterPro" id="IPR045357">
    <property type="entry name" value="Aminopeptidase_N-like_N"/>
</dbReference>
<feature type="signal peptide" evidence="1">
    <location>
        <begin position="1"/>
        <end position="23"/>
    </location>
</feature>
<dbReference type="Pfam" id="PF17900">
    <property type="entry name" value="Peptidase_M1_N"/>
    <property type="match status" value="1"/>
</dbReference>
<keyword evidence="3" id="KW-0031">Aminopeptidase</keyword>
<comment type="caution">
    <text evidence="3">The sequence shown here is derived from an EMBL/GenBank/DDBJ whole genome shotgun (WGS) entry which is preliminary data.</text>
</comment>
<name>A0AAW0M0G8_QUESU</name>
<dbReference type="PANTHER" id="PTHR11533:SF274">
    <property type="entry name" value="AMINOPEPTIDASE"/>
    <property type="match status" value="1"/>
</dbReference>
<dbReference type="InterPro" id="IPR042097">
    <property type="entry name" value="Aminopeptidase_N-like_N_sf"/>
</dbReference>
<reference evidence="3" key="3">
    <citation type="submission" date="2023-07" db="EMBL/GenBank/DDBJ databases">
        <title>An improved reference 1 genome and first organelle genomes of Quercus suber.</title>
        <authorList>
            <consortium name="Genosuber Consortium"/>
            <person name="Usie A."/>
            <person name="Serra O."/>
            <person name="Barros P."/>
        </authorList>
    </citation>
    <scope>NUCLEOTIDE SEQUENCE</scope>
    <source>
        <strain evidence="3">HL8</strain>
        <tissue evidence="3">Leaves</tissue>
    </source>
</reference>
<keyword evidence="3" id="KW-0378">Hydrolase</keyword>
<evidence type="ECO:0000313" key="3">
    <source>
        <dbReference type="EMBL" id="KAK7857032.1"/>
    </source>
</evidence>
<dbReference type="GO" id="GO:0043171">
    <property type="term" value="P:peptide catabolic process"/>
    <property type="evidence" value="ECO:0007669"/>
    <property type="project" value="TreeGrafter"/>
</dbReference>
<gene>
    <name evidence="3" type="primary">APM1_5</name>
    <name evidence="3" type="ORF">CFP56_019822</name>
</gene>
<keyword evidence="3" id="KW-0645">Protease</keyword>
<dbReference type="GO" id="GO:0006508">
    <property type="term" value="P:proteolysis"/>
    <property type="evidence" value="ECO:0007669"/>
    <property type="project" value="TreeGrafter"/>
</dbReference>
<proteinExistence type="predicted"/>
<dbReference type="AlphaFoldDB" id="A0AAW0M0G8"/>
<dbReference type="Gene3D" id="3.30.2010.30">
    <property type="match status" value="1"/>
</dbReference>
<reference evidence="3" key="1">
    <citation type="submission" date="2017-12" db="EMBL/GenBank/DDBJ databases">
        <authorList>
            <person name="Barbosa P."/>
            <person name="Usie A."/>
            <person name="Ramos A.M."/>
        </authorList>
    </citation>
    <scope>NUCLEOTIDE SEQUENCE</scope>
    <source>
        <strain evidence="3">HL8</strain>
        <tissue evidence="3">Leaves</tissue>
    </source>
</reference>
<evidence type="ECO:0000256" key="1">
    <source>
        <dbReference type="SAM" id="SignalP"/>
    </source>
</evidence>
<dbReference type="PANTHER" id="PTHR11533">
    <property type="entry name" value="PROTEASE M1 ZINC METALLOPROTEASE"/>
    <property type="match status" value="1"/>
</dbReference>
<evidence type="ECO:0000259" key="2">
    <source>
        <dbReference type="Pfam" id="PF17900"/>
    </source>
</evidence>
<dbReference type="EMBL" id="PKMF04000030">
    <property type="protein sequence ID" value="KAK7857032.1"/>
    <property type="molecule type" value="Genomic_DNA"/>
</dbReference>
<keyword evidence="1" id="KW-0732">Signal</keyword>
<accession>A0AAW0M0G8</accession>
<dbReference type="InterPro" id="IPR050344">
    <property type="entry name" value="Peptidase_M1_aminopeptidases"/>
</dbReference>
<sequence length="179" mass="20098">MLFWMVMMILVLVYDEMLSPGDGVLGIDFSGVLNQQMKGLYRCTYVDGGVKKNMAVTQFQAVDARRCFPYWDEPALKALPIHSLQATFKITIDMPSELTALSNMPITDEKLNENIKTVYFEESPIMSTYLVAVVVGVFDHIEETTAYGTKVRVYCPVGKCDKGKFALDVAVKALDIFTR</sequence>
<dbReference type="Gene3D" id="2.60.40.1730">
    <property type="entry name" value="tricorn interacting facor f3 domain"/>
    <property type="match status" value="1"/>
</dbReference>
<dbReference type="SUPFAM" id="SSF63737">
    <property type="entry name" value="Leukotriene A4 hydrolase N-terminal domain"/>
    <property type="match status" value="1"/>
</dbReference>
<dbReference type="GO" id="GO:0005737">
    <property type="term" value="C:cytoplasm"/>
    <property type="evidence" value="ECO:0007669"/>
    <property type="project" value="TreeGrafter"/>
</dbReference>
<protein>
    <submittedName>
        <fullName evidence="3">Aminopeptidase m1</fullName>
    </submittedName>
</protein>
<organism evidence="3">
    <name type="scientific">Quercus suber</name>
    <name type="common">Cork oak</name>
    <dbReference type="NCBI Taxonomy" id="58331"/>
    <lineage>
        <taxon>Eukaryota</taxon>
        <taxon>Viridiplantae</taxon>
        <taxon>Streptophyta</taxon>
        <taxon>Embryophyta</taxon>
        <taxon>Tracheophyta</taxon>
        <taxon>Spermatophyta</taxon>
        <taxon>Magnoliopsida</taxon>
        <taxon>eudicotyledons</taxon>
        <taxon>Gunneridae</taxon>
        <taxon>Pentapetalae</taxon>
        <taxon>rosids</taxon>
        <taxon>fabids</taxon>
        <taxon>Fagales</taxon>
        <taxon>Fagaceae</taxon>
        <taxon>Quercus</taxon>
    </lineage>
</organism>
<feature type="chain" id="PRO_5043586872" evidence="1">
    <location>
        <begin position="24"/>
        <end position="179"/>
    </location>
</feature>